<keyword evidence="9 12" id="KW-0539">Nucleus</keyword>
<dbReference type="PRINTS" id="PR01660">
    <property type="entry name" value="MCMPROTEIN4"/>
</dbReference>
<sequence length="764" mass="84267">MNANAGQVANRRGSMSYSQSVPFSAASGGSEDYENETFVWGTNIRAQKVSRDFVNFFELFIEQGGFEAKYITLMRELPAGQGQVNVDSYDIYAYDPELYKMLIKYPAEMITLMDDAVKLAYADATQQNAEDVTLQANVFNLREKKVIRDLNPEDIEQLVSVSGMVTRCSNIIPEIREACFVCEKCGHEEMVPSQLGHLEEPLLCGNQMCRAKWTMKMVHNRSTFHNKQIVKMQENPNAIPEGETPHNVTLLCYDPLVDVTKPGDRITVTGIYRAHGLRVNPRLRMLKTVYKANVDIIHVQRDETSSLFSVSERISAGADSQFGSESQADDPMAPDAAGTETREERESKQAEMEALGADPDIYQKLTASVAPSIWQMDDVKKGILCQLFGGSSKEYSGGRVRGEINVLLVGDPGVSKSQLLSYVNKLAPRGIYTSGRGSSAVGLTAYVSKDQETKEMVLESGALVLSDRGICCIDEFDKMSDAARSMLHEVMEQQTVSVAKAGIIATLNARTSVLASANPVGSRYNPRLSIVDNIHLPPSLISRFDLIYLVLDKAEEATDRKLARHLLSLHYERGQNAAQAPIPIDQLRDFIAYARGNCHPELCAEAATDIVDGYMHMRRMGSSRKTITATPRQLESLIRISESLARMRLSRTVERSDAAEALRLMQVALQQAATDPVTGAIDMDLIQTGVSASERVARAQLAQEIKTLLISKPHGMTFDELTKAVQEQATVTVDQGQVRRAVDTILEDVAVLGNQIKHKSAVSA</sequence>
<dbReference type="InterPro" id="IPR001208">
    <property type="entry name" value="MCM_dom"/>
</dbReference>
<keyword evidence="4 11" id="KW-0547">Nucleotide-binding</keyword>
<dbReference type="InterPro" id="IPR031327">
    <property type="entry name" value="MCM"/>
</dbReference>
<evidence type="ECO:0000256" key="10">
    <source>
        <dbReference type="ARBA" id="ARBA00047995"/>
    </source>
</evidence>
<evidence type="ECO:0000256" key="5">
    <source>
        <dbReference type="ARBA" id="ARBA00022801"/>
    </source>
</evidence>
<gene>
    <name evidence="15" type="primary">g1382</name>
    <name evidence="15" type="ORF">VP750_LOCUS1190</name>
</gene>
<dbReference type="Pfam" id="PF00493">
    <property type="entry name" value="MCM"/>
    <property type="match status" value="1"/>
</dbReference>
<dbReference type="Gene3D" id="3.40.50.300">
    <property type="entry name" value="P-loop containing nucleotide triphosphate hydrolases"/>
    <property type="match status" value="1"/>
</dbReference>
<dbReference type="EMBL" id="CAXHTA020000002">
    <property type="protein sequence ID" value="CAL5219531.1"/>
    <property type="molecule type" value="Genomic_DNA"/>
</dbReference>
<comment type="subcellular location">
    <subcellularLocation>
        <location evidence="1">Nucleus</location>
    </subcellularLocation>
</comment>
<dbReference type="Pfam" id="PF17855">
    <property type="entry name" value="MCM_lid"/>
    <property type="match status" value="1"/>
</dbReference>
<protein>
    <recommendedName>
        <fullName evidence="12">DNA replication licensing factor MCM4</fullName>
        <ecNumber evidence="12">3.6.4.12</ecNumber>
    </recommendedName>
</protein>
<keyword evidence="5 12" id="KW-0378">Hydrolase</keyword>
<evidence type="ECO:0000259" key="14">
    <source>
        <dbReference type="PROSITE" id="PS50051"/>
    </source>
</evidence>
<dbReference type="Gene3D" id="3.30.1640.10">
    <property type="entry name" value="mini-chromosome maintenance (MCM) complex, chain A, domain 1"/>
    <property type="match status" value="1"/>
</dbReference>
<dbReference type="Gene3D" id="2.20.28.10">
    <property type="match status" value="1"/>
</dbReference>
<dbReference type="PANTHER" id="PTHR11630">
    <property type="entry name" value="DNA REPLICATION LICENSING FACTOR MCM FAMILY MEMBER"/>
    <property type="match status" value="1"/>
</dbReference>
<dbReference type="SMART" id="SM00350">
    <property type="entry name" value="MCM"/>
    <property type="match status" value="1"/>
</dbReference>
<dbReference type="InterPro" id="IPR041562">
    <property type="entry name" value="MCM_lid"/>
</dbReference>
<evidence type="ECO:0000256" key="11">
    <source>
        <dbReference type="RuleBase" id="RU004070"/>
    </source>
</evidence>
<evidence type="ECO:0000256" key="8">
    <source>
        <dbReference type="ARBA" id="ARBA00023125"/>
    </source>
</evidence>
<feature type="region of interest" description="Disordered" evidence="13">
    <location>
        <begin position="318"/>
        <end position="355"/>
    </location>
</feature>
<evidence type="ECO:0000313" key="15">
    <source>
        <dbReference type="EMBL" id="CAL5219531.1"/>
    </source>
</evidence>
<dbReference type="CDD" id="cd17755">
    <property type="entry name" value="MCM4"/>
    <property type="match status" value="1"/>
</dbReference>
<dbReference type="InterPro" id="IPR008047">
    <property type="entry name" value="MCM_4"/>
</dbReference>
<comment type="caution">
    <text evidence="15">The sequence shown here is derived from an EMBL/GenBank/DDBJ whole genome shotgun (WGS) entry which is preliminary data.</text>
</comment>
<dbReference type="InterPro" id="IPR027925">
    <property type="entry name" value="MCM_N"/>
</dbReference>
<dbReference type="InterPro" id="IPR018525">
    <property type="entry name" value="MCM_CS"/>
</dbReference>
<evidence type="ECO:0000256" key="1">
    <source>
        <dbReference type="ARBA" id="ARBA00004123"/>
    </source>
</evidence>
<dbReference type="InterPro" id="IPR033762">
    <property type="entry name" value="MCM_OB"/>
</dbReference>
<keyword evidence="16" id="KW-1185">Reference proteome</keyword>
<reference evidence="15 16" key="1">
    <citation type="submission" date="2024-06" db="EMBL/GenBank/DDBJ databases">
        <authorList>
            <person name="Kraege A."/>
            <person name="Thomma B."/>
        </authorList>
    </citation>
    <scope>NUCLEOTIDE SEQUENCE [LARGE SCALE GENOMIC DNA]</scope>
</reference>
<evidence type="ECO:0000256" key="2">
    <source>
        <dbReference type="ARBA" id="ARBA00008010"/>
    </source>
</evidence>
<comment type="function">
    <text evidence="12">Acts as component of the MCM2-7 complex (MCM complex) which is the replicative helicase essential for 'once per cell cycle' DNA replication initiation and elongation in eukaryotic cells. The active ATPase sites in the MCM2-7 ring are formed through the interaction surfaces of two neighboring subunits such that a critical structure of a conserved arginine finger motif is provided in trans relative to the ATP-binding site of the Walker A box of the adjacent subunit. The six ATPase active sites, however, are likely to contribute differentially to the complex helicase activity.</text>
</comment>
<evidence type="ECO:0000256" key="9">
    <source>
        <dbReference type="ARBA" id="ARBA00023242"/>
    </source>
</evidence>
<dbReference type="SUPFAM" id="SSF50249">
    <property type="entry name" value="Nucleic acid-binding proteins"/>
    <property type="match status" value="1"/>
</dbReference>
<evidence type="ECO:0000256" key="12">
    <source>
        <dbReference type="RuleBase" id="RU368062"/>
    </source>
</evidence>
<evidence type="ECO:0000256" key="4">
    <source>
        <dbReference type="ARBA" id="ARBA00022741"/>
    </source>
</evidence>
<dbReference type="InterPro" id="IPR012340">
    <property type="entry name" value="NA-bd_OB-fold"/>
</dbReference>
<dbReference type="PROSITE" id="PS00847">
    <property type="entry name" value="MCM_1"/>
    <property type="match status" value="1"/>
</dbReference>
<dbReference type="Gene3D" id="2.40.50.140">
    <property type="entry name" value="Nucleic acid-binding proteins"/>
    <property type="match status" value="1"/>
</dbReference>
<keyword evidence="8 11" id="KW-0238">DNA-binding</keyword>
<evidence type="ECO:0000313" key="16">
    <source>
        <dbReference type="Proteomes" id="UP001497392"/>
    </source>
</evidence>
<comment type="catalytic activity">
    <reaction evidence="10 12">
        <text>ATP + H2O = ADP + phosphate + H(+)</text>
        <dbReference type="Rhea" id="RHEA:13065"/>
        <dbReference type="ChEBI" id="CHEBI:15377"/>
        <dbReference type="ChEBI" id="CHEBI:15378"/>
        <dbReference type="ChEBI" id="CHEBI:30616"/>
        <dbReference type="ChEBI" id="CHEBI:43474"/>
        <dbReference type="ChEBI" id="CHEBI:456216"/>
        <dbReference type="EC" id="3.6.4.12"/>
    </reaction>
</comment>
<dbReference type="Gene3D" id="1.10.10.10">
    <property type="entry name" value="Winged helix-like DNA-binding domain superfamily/Winged helix DNA-binding domain"/>
    <property type="match status" value="1"/>
</dbReference>
<organism evidence="15 16">
    <name type="scientific">Coccomyxa viridis</name>
    <dbReference type="NCBI Taxonomy" id="1274662"/>
    <lineage>
        <taxon>Eukaryota</taxon>
        <taxon>Viridiplantae</taxon>
        <taxon>Chlorophyta</taxon>
        <taxon>core chlorophytes</taxon>
        <taxon>Trebouxiophyceae</taxon>
        <taxon>Trebouxiophyceae incertae sedis</taxon>
        <taxon>Coccomyxaceae</taxon>
        <taxon>Coccomyxa</taxon>
    </lineage>
</organism>
<evidence type="ECO:0000256" key="3">
    <source>
        <dbReference type="ARBA" id="ARBA00022705"/>
    </source>
</evidence>
<comment type="subunit">
    <text evidence="12">Component of the MCM2-7 complex.</text>
</comment>
<dbReference type="PROSITE" id="PS50051">
    <property type="entry name" value="MCM_2"/>
    <property type="match status" value="1"/>
</dbReference>
<feature type="domain" description="MCM C-terminal AAA(+) ATPase" evidence="14">
    <location>
        <begin position="361"/>
        <end position="566"/>
    </location>
</feature>
<evidence type="ECO:0000256" key="13">
    <source>
        <dbReference type="SAM" id="MobiDB-lite"/>
    </source>
</evidence>
<name>A0ABP1FKT0_9CHLO</name>
<dbReference type="Pfam" id="PF14551">
    <property type="entry name" value="MCM_N"/>
    <property type="match status" value="1"/>
</dbReference>
<comment type="similarity">
    <text evidence="2 11">Belongs to the MCM family.</text>
</comment>
<dbReference type="PANTHER" id="PTHR11630:SF66">
    <property type="entry name" value="DNA REPLICATION LICENSING FACTOR MCM4"/>
    <property type="match status" value="1"/>
</dbReference>
<evidence type="ECO:0000256" key="6">
    <source>
        <dbReference type="ARBA" id="ARBA00022806"/>
    </source>
</evidence>
<keyword evidence="6 12" id="KW-0347">Helicase</keyword>
<accession>A0ABP1FKT0</accession>
<keyword evidence="7 11" id="KW-0067">ATP-binding</keyword>
<dbReference type="InterPro" id="IPR027417">
    <property type="entry name" value="P-loop_NTPase"/>
</dbReference>
<dbReference type="Proteomes" id="UP001497392">
    <property type="component" value="Unassembled WGS sequence"/>
</dbReference>
<dbReference type="EC" id="3.6.4.12" evidence="12"/>
<keyword evidence="3 12" id="KW-0235">DNA replication</keyword>
<proteinExistence type="inferred from homology"/>
<evidence type="ECO:0000256" key="7">
    <source>
        <dbReference type="ARBA" id="ARBA00022840"/>
    </source>
</evidence>
<dbReference type="InterPro" id="IPR036388">
    <property type="entry name" value="WH-like_DNA-bd_sf"/>
</dbReference>
<dbReference type="SUPFAM" id="SSF52540">
    <property type="entry name" value="P-loop containing nucleoside triphosphate hydrolases"/>
    <property type="match status" value="1"/>
</dbReference>
<feature type="compositionally biased region" description="Basic and acidic residues" evidence="13">
    <location>
        <begin position="340"/>
        <end position="351"/>
    </location>
</feature>
<dbReference type="PRINTS" id="PR01657">
    <property type="entry name" value="MCMFAMILY"/>
</dbReference>
<dbReference type="Pfam" id="PF17207">
    <property type="entry name" value="MCM_OB"/>
    <property type="match status" value="1"/>
</dbReference>